<evidence type="ECO:0000256" key="11">
    <source>
        <dbReference type="ARBA" id="ARBA00023160"/>
    </source>
</evidence>
<evidence type="ECO:0000313" key="14">
    <source>
        <dbReference type="EMBL" id="KTD72152.1"/>
    </source>
</evidence>
<dbReference type="InterPro" id="IPR015876">
    <property type="entry name" value="Acyl-CoA_DS"/>
</dbReference>
<protein>
    <submittedName>
        <fullName evidence="15">Fatty acid desaturase</fullName>
    </submittedName>
</protein>
<dbReference type="GO" id="GO:0016717">
    <property type="term" value="F:oxidoreductase activity, acting on paired donors, with oxidation of a pair of donors resulting in the reduction of molecular oxygen to two molecules of water"/>
    <property type="evidence" value="ECO:0007669"/>
    <property type="project" value="InterPro"/>
</dbReference>
<evidence type="ECO:0000256" key="7">
    <source>
        <dbReference type="ARBA" id="ARBA00023002"/>
    </source>
</evidence>
<keyword evidence="5" id="KW-0276">Fatty acid metabolism</keyword>
<dbReference type="CDD" id="cd03505">
    <property type="entry name" value="Delta9-FADS-like"/>
    <property type="match status" value="1"/>
</dbReference>
<dbReference type="EMBL" id="LNYZ01000025">
    <property type="protein sequence ID" value="KTD72152.1"/>
    <property type="molecule type" value="Genomic_DNA"/>
</dbReference>
<name>A0A378L7L1_9GAMM</name>
<feature type="domain" description="Fatty acid desaturase" evidence="13">
    <location>
        <begin position="79"/>
        <end position="298"/>
    </location>
</feature>
<evidence type="ECO:0000256" key="2">
    <source>
        <dbReference type="ARBA" id="ARBA00008749"/>
    </source>
</evidence>
<keyword evidence="9" id="KW-0443">Lipid metabolism</keyword>
<gene>
    <name evidence="14" type="ORF">Lstg_2663</name>
    <name evidence="15" type="ORF">NCTC11991_00490</name>
</gene>
<dbReference type="Proteomes" id="UP000255110">
    <property type="component" value="Unassembled WGS sequence"/>
</dbReference>
<keyword evidence="10 12" id="KW-0472">Membrane</keyword>
<evidence type="ECO:0000259" key="13">
    <source>
        <dbReference type="Pfam" id="PF00487"/>
    </source>
</evidence>
<evidence type="ECO:0000313" key="15">
    <source>
        <dbReference type="EMBL" id="STY21912.1"/>
    </source>
</evidence>
<evidence type="ECO:0000256" key="9">
    <source>
        <dbReference type="ARBA" id="ARBA00023098"/>
    </source>
</evidence>
<comment type="subcellular location">
    <subcellularLocation>
        <location evidence="1">Membrane</location>
        <topology evidence="1">Multi-pass membrane protein</topology>
    </subcellularLocation>
</comment>
<evidence type="ECO:0000256" key="12">
    <source>
        <dbReference type="SAM" id="Phobius"/>
    </source>
</evidence>
<reference evidence="15 17" key="2">
    <citation type="submission" date="2018-06" db="EMBL/GenBank/DDBJ databases">
        <authorList>
            <consortium name="Pathogen Informatics"/>
            <person name="Doyle S."/>
        </authorList>
    </citation>
    <scope>NUCLEOTIDE SEQUENCE [LARGE SCALE GENOMIC DNA]</scope>
    <source>
        <strain evidence="15 17">NCTC11991</strain>
    </source>
</reference>
<keyword evidence="3" id="KW-0444">Lipid biosynthesis</keyword>
<evidence type="ECO:0000256" key="6">
    <source>
        <dbReference type="ARBA" id="ARBA00022989"/>
    </source>
</evidence>
<feature type="transmembrane region" description="Helical" evidence="12">
    <location>
        <begin position="196"/>
        <end position="216"/>
    </location>
</feature>
<dbReference type="GO" id="GO:0016020">
    <property type="term" value="C:membrane"/>
    <property type="evidence" value="ECO:0007669"/>
    <property type="project" value="UniProtKB-SubCell"/>
</dbReference>
<dbReference type="PANTHER" id="PTHR11351:SF31">
    <property type="entry name" value="DESATURASE 1, ISOFORM A-RELATED"/>
    <property type="match status" value="1"/>
</dbReference>
<keyword evidence="11" id="KW-0275">Fatty acid biosynthesis</keyword>
<reference evidence="14 16" key="1">
    <citation type="submission" date="2015-11" db="EMBL/GenBank/DDBJ databases">
        <title>Genomic analysis of 38 Legionella species identifies large and diverse effector repertoires.</title>
        <authorList>
            <person name="Burstein D."/>
            <person name="Amaro F."/>
            <person name="Zusman T."/>
            <person name="Lifshitz Z."/>
            <person name="Cohen O."/>
            <person name="Gilbert J.A."/>
            <person name="Pupko T."/>
            <person name="Shuman H.A."/>
            <person name="Segal G."/>
        </authorList>
    </citation>
    <scope>NUCLEOTIDE SEQUENCE [LARGE SCALE GENOMIC DNA]</scope>
    <source>
        <strain evidence="14 16">SC-18-C9</strain>
    </source>
</reference>
<evidence type="ECO:0000313" key="16">
    <source>
        <dbReference type="Proteomes" id="UP000054820"/>
    </source>
</evidence>
<dbReference type="STRING" id="460.Lstg_2663"/>
<dbReference type="InterPro" id="IPR005804">
    <property type="entry name" value="FA_desaturase_dom"/>
</dbReference>
<comment type="similarity">
    <text evidence="2">Belongs to the fatty acid desaturase type 2 family.</text>
</comment>
<accession>A0A378L7L1</accession>
<dbReference type="Pfam" id="PF00487">
    <property type="entry name" value="FA_desaturase"/>
    <property type="match status" value="1"/>
</dbReference>
<feature type="transmembrane region" description="Helical" evidence="12">
    <location>
        <begin position="79"/>
        <end position="98"/>
    </location>
</feature>
<organism evidence="15 17">
    <name type="scientific">Legionella steigerwaltii</name>
    <dbReference type="NCBI Taxonomy" id="460"/>
    <lineage>
        <taxon>Bacteria</taxon>
        <taxon>Pseudomonadati</taxon>
        <taxon>Pseudomonadota</taxon>
        <taxon>Gammaproteobacteria</taxon>
        <taxon>Legionellales</taxon>
        <taxon>Legionellaceae</taxon>
        <taxon>Legionella</taxon>
    </lineage>
</organism>
<keyword evidence="8" id="KW-0408">Iron</keyword>
<dbReference type="Proteomes" id="UP000054820">
    <property type="component" value="Unassembled WGS sequence"/>
</dbReference>
<dbReference type="PANTHER" id="PTHR11351">
    <property type="entry name" value="ACYL-COA DESATURASE"/>
    <property type="match status" value="1"/>
</dbReference>
<evidence type="ECO:0000256" key="10">
    <source>
        <dbReference type="ARBA" id="ARBA00023136"/>
    </source>
</evidence>
<evidence type="ECO:0000256" key="1">
    <source>
        <dbReference type="ARBA" id="ARBA00004141"/>
    </source>
</evidence>
<evidence type="ECO:0000256" key="3">
    <source>
        <dbReference type="ARBA" id="ARBA00022516"/>
    </source>
</evidence>
<proteinExistence type="inferred from homology"/>
<sequence length="343" mass="41015">MLNFREDIQTLTYFIFIGFLVEIKMKFKSLVFSIHGWFDTSIKEDNLKQGKIHWTRAFIFVLLHLCCLAVFWVGWSFTAVFTAILLYLLRMFAITGFYHRYFSHKTFKTNRFWQFIFAVLGNAAVQRGPLWWASHHRIHHRHTEQSQDPHSPVQHGLLWSHVGWIFYSDNFKTDYKAIQDFAKYPELRWLNRYDNVVPICLLFILFFTGTFLASYFPKLHTNGMQLVVWGFISTIALFHATFSINSFCHIWGKQTFETDDESRNNFLLALITLGEGWHNNHHFYPRSTSQGFRWWQIDITYYLLCFLEKIKIIHDVNKVPLELKRNKIQHQENQLVEKPDVLK</sequence>
<dbReference type="PRINTS" id="PR00075">
    <property type="entry name" value="FACDDSATRASE"/>
</dbReference>
<dbReference type="GO" id="GO:0006633">
    <property type="term" value="P:fatty acid biosynthetic process"/>
    <property type="evidence" value="ECO:0007669"/>
    <property type="project" value="UniProtKB-KW"/>
</dbReference>
<evidence type="ECO:0000256" key="8">
    <source>
        <dbReference type="ARBA" id="ARBA00023004"/>
    </source>
</evidence>
<feature type="transmembrane region" description="Helical" evidence="12">
    <location>
        <begin position="54"/>
        <end position="73"/>
    </location>
</feature>
<evidence type="ECO:0000313" key="17">
    <source>
        <dbReference type="Proteomes" id="UP000255110"/>
    </source>
</evidence>
<keyword evidence="4 12" id="KW-0812">Transmembrane</keyword>
<keyword evidence="6 12" id="KW-1133">Transmembrane helix</keyword>
<evidence type="ECO:0000256" key="5">
    <source>
        <dbReference type="ARBA" id="ARBA00022832"/>
    </source>
</evidence>
<dbReference type="EMBL" id="UGOY01000001">
    <property type="protein sequence ID" value="STY21912.1"/>
    <property type="molecule type" value="Genomic_DNA"/>
</dbReference>
<feature type="transmembrane region" description="Helical" evidence="12">
    <location>
        <begin position="12"/>
        <end position="34"/>
    </location>
</feature>
<dbReference type="AlphaFoldDB" id="A0A378L7L1"/>
<evidence type="ECO:0000256" key="4">
    <source>
        <dbReference type="ARBA" id="ARBA00022692"/>
    </source>
</evidence>
<keyword evidence="16" id="KW-1185">Reference proteome</keyword>
<feature type="transmembrane region" description="Helical" evidence="12">
    <location>
        <begin position="228"/>
        <end position="248"/>
    </location>
</feature>
<keyword evidence="7" id="KW-0560">Oxidoreductase</keyword>